<dbReference type="CDD" id="cd07389">
    <property type="entry name" value="MPP_PhoD"/>
    <property type="match status" value="1"/>
</dbReference>
<feature type="region of interest" description="Disordered" evidence="1">
    <location>
        <begin position="1"/>
        <end position="67"/>
    </location>
</feature>
<dbReference type="GO" id="GO:0016020">
    <property type="term" value="C:membrane"/>
    <property type="evidence" value="ECO:0007669"/>
    <property type="project" value="TreeGrafter"/>
</dbReference>
<dbReference type="AlphaFoldDB" id="A0A8H7I424"/>
<evidence type="ECO:0000313" key="3">
    <source>
        <dbReference type="EMBL" id="KAF8750521.1"/>
    </source>
</evidence>
<dbReference type="PANTHER" id="PTHR46689">
    <property type="entry name" value="MEMBRANE PROTEIN, PUTATIVE-RELATED"/>
    <property type="match status" value="1"/>
</dbReference>
<feature type="region of interest" description="Disordered" evidence="1">
    <location>
        <begin position="320"/>
        <end position="400"/>
    </location>
</feature>
<protein>
    <recommendedName>
        <fullName evidence="2">PhoD-like phosphatase domain-containing protein</fullName>
    </recommendedName>
</protein>
<evidence type="ECO:0000313" key="4">
    <source>
        <dbReference type="Proteomes" id="UP000614334"/>
    </source>
</evidence>
<dbReference type="PANTHER" id="PTHR46689:SF1">
    <property type="entry name" value="PHOD-LIKE PHOSPHATASE DOMAIN-CONTAINING PROTEIN"/>
    <property type="match status" value="1"/>
</dbReference>
<feature type="region of interest" description="Disordered" evidence="1">
    <location>
        <begin position="605"/>
        <end position="627"/>
    </location>
</feature>
<dbReference type="Proteomes" id="UP000614334">
    <property type="component" value="Unassembled WGS sequence"/>
</dbReference>
<dbReference type="InterPro" id="IPR043904">
    <property type="entry name" value="PhoD_2-like"/>
</dbReference>
<sequence length="662" mass="73698">MALQPPLIHSTATSASSLAKHEELANKVAQDAPQPDSAQPVAHENQGKDIDEVNSPEGAAKDTSRQNGSAKYDWQLYAARCSNIPGLATTTSRPANSSMDGPDSRTKAVHLFTERDRVYWRIDLETALGEEEREVRYSITLAGHRQQDKIERSFWVPKIGQTFRIMFFSCNGFVPGAEKQVNGLALWNDVLRLHKKSPLHVMIGGGDQIYSDGVTEAHAPLEPWAQELSPRKRAKIPFPLELRDKVDDWYFQHHCDWFNASPFREANAQIPQLNIWDDHDIIDGFGTYRDAWQRAPVFMGIGEIAWKYMSLFQQHLPPSTTTNQLTYDPESFNPTPAHSTKPGHGVSEKSPIPTSRPEHPDALDQNGTAQNGESSHEKPQISEGTGEESELDPSYVRHPQQGPYIQHRGLSICTSLGEGVLFYGLDCRTDRTRHRICYADSYQAMFDRLDKDIIPGKTKHVLLLLGVPIGEVFGLMSGLFNDFDGKVELLDDLEDHWAAAVHKAERNHLVQRLQTLSYTKQVRITILSGDVHLAAIGRFFTKAKLDVAQEKDHRYMVNVISSAITNAPPPDAVADVLNARNKLHRLDHHTSENLRAQTSPLGKVFRKDKDHGEEPKSAVDKGEISGGTGTIAKEVKGAQVGHDASALRLPTAYKGLDALKLA</sequence>
<feature type="domain" description="PhoD-like phosphatase" evidence="2">
    <location>
        <begin position="161"/>
        <end position="316"/>
    </location>
</feature>
<dbReference type="InterPro" id="IPR018946">
    <property type="entry name" value="PhoD-like_MPP"/>
</dbReference>
<accession>A0A8H7I424</accession>
<reference evidence="3" key="1">
    <citation type="submission" date="2020-09" db="EMBL/GenBank/DDBJ databases">
        <title>Comparative genome analyses of four rice-infecting Rhizoctonia solani isolates reveal extensive enrichment of homogalacturonan modification genes.</title>
        <authorList>
            <person name="Lee D.-Y."/>
            <person name="Jeon J."/>
            <person name="Kim K.-T."/>
            <person name="Cheong K."/>
            <person name="Song H."/>
            <person name="Choi G."/>
            <person name="Ko J."/>
            <person name="Opiyo S.O."/>
            <person name="Zuo S."/>
            <person name="Madhav S."/>
            <person name="Lee Y.-H."/>
            <person name="Wang G.-L."/>
        </authorList>
    </citation>
    <scope>NUCLEOTIDE SEQUENCE</scope>
    <source>
        <strain evidence="3">AG1-IA B2</strain>
    </source>
</reference>
<dbReference type="Pfam" id="PF19050">
    <property type="entry name" value="PhoD_2"/>
    <property type="match status" value="2"/>
</dbReference>
<dbReference type="InterPro" id="IPR038607">
    <property type="entry name" value="PhoD-like_sf"/>
</dbReference>
<feature type="compositionally biased region" description="Polar residues" evidence="1">
    <location>
        <begin position="320"/>
        <end position="338"/>
    </location>
</feature>
<feature type="compositionally biased region" description="Basic and acidic residues" evidence="1">
    <location>
        <begin position="605"/>
        <end position="623"/>
    </location>
</feature>
<name>A0A8H7I424_9AGAM</name>
<gene>
    <name evidence="3" type="ORF">RHS01_09273</name>
</gene>
<comment type="caution">
    <text evidence="3">The sequence shown here is derived from an EMBL/GenBank/DDBJ whole genome shotgun (WGS) entry which is preliminary data.</text>
</comment>
<organism evidence="3 4">
    <name type="scientific">Rhizoctonia solani</name>
    <dbReference type="NCBI Taxonomy" id="456999"/>
    <lineage>
        <taxon>Eukaryota</taxon>
        <taxon>Fungi</taxon>
        <taxon>Dikarya</taxon>
        <taxon>Basidiomycota</taxon>
        <taxon>Agaricomycotina</taxon>
        <taxon>Agaricomycetes</taxon>
        <taxon>Cantharellales</taxon>
        <taxon>Ceratobasidiaceae</taxon>
        <taxon>Rhizoctonia</taxon>
    </lineage>
</organism>
<proteinExistence type="predicted"/>
<evidence type="ECO:0000256" key="1">
    <source>
        <dbReference type="SAM" id="MobiDB-lite"/>
    </source>
</evidence>
<dbReference type="Gene3D" id="3.60.21.70">
    <property type="entry name" value="PhoD-like phosphatase"/>
    <property type="match status" value="1"/>
</dbReference>
<feature type="domain" description="PhoD-like phosphatase" evidence="2">
    <location>
        <begin position="474"/>
        <end position="584"/>
    </location>
</feature>
<evidence type="ECO:0000259" key="2">
    <source>
        <dbReference type="Pfam" id="PF19050"/>
    </source>
</evidence>
<dbReference type="EMBL" id="JACYCF010000020">
    <property type="protein sequence ID" value="KAF8750521.1"/>
    <property type="molecule type" value="Genomic_DNA"/>
</dbReference>